<gene>
    <name evidence="1" type="ORF">VITISV_040355</name>
</gene>
<sequence>MDLYQVLDWELDALEIETMQKETIHPRKSYKMNSSCADTLLFAAINGPWQSLVKWLRHGKFGSRTSRSFQVSNIKYYNMPTQTPPQPQRLSIEICSSLKNEVAMHPEESEGVVKYSYHCLGKPSEGSWPHEPLAKILDWVKHNLHDEWVDGALFVLRILSREYEFKLDEERTLDHRIVEVILPHLLEKSLMLTFI</sequence>
<dbReference type="InterPro" id="IPR027652">
    <property type="entry name" value="PRP8"/>
</dbReference>
<evidence type="ECO:0000313" key="1">
    <source>
        <dbReference type="EMBL" id="CAN70789.1"/>
    </source>
</evidence>
<protein>
    <submittedName>
        <fullName evidence="1">Uncharacterized protein</fullName>
    </submittedName>
</protein>
<dbReference type="ExpressionAtlas" id="A5C0J0">
    <property type="expression patterns" value="baseline and differential"/>
</dbReference>
<name>A5C0J0_VITVI</name>
<dbReference type="GO" id="GO:0005681">
    <property type="term" value="C:spliceosomal complex"/>
    <property type="evidence" value="ECO:0007669"/>
    <property type="project" value="InterPro"/>
</dbReference>
<dbReference type="EMBL" id="AM477793">
    <property type="protein sequence ID" value="CAN70789.1"/>
    <property type="molecule type" value="Genomic_DNA"/>
</dbReference>
<dbReference type="Gene3D" id="3.90.1570.40">
    <property type="match status" value="1"/>
</dbReference>
<dbReference type="AlphaFoldDB" id="A5C0J0"/>
<dbReference type="PANTHER" id="PTHR11140:SF0">
    <property type="entry name" value="PRE-MRNA-PROCESSING-SPLICING FACTOR 8"/>
    <property type="match status" value="1"/>
</dbReference>
<proteinExistence type="predicted"/>
<reference evidence="1" key="1">
    <citation type="journal article" date="2007" name="PLoS ONE">
        <title>The first genome sequence of an elite grapevine cultivar (Pinot noir Vitis vinifera L.): coping with a highly heterozygous genome.</title>
        <authorList>
            <person name="Velasco R."/>
            <person name="Zharkikh A."/>
            <person name="Troggio M."/>
            <person name="Cartwright D.A."/>
            <person name="Cestaro A."/>
            <person name="Pruss D."/>
            <person name="Pindo M."/>
            <person name="FitzGerald L.M."/>
            <person name="Vezzulli S."/>
            <person name="Reid J."/>
            <person name="Malacarne G."/>
            <person name="Iliev D."/>
            <person name="Coppola G."/>
            <person name="Wardell B."/>
            <person name="Micheletti D."/>
            <person name="Macalma T."/>
            <person name="Facci M."/>
            <person name="Mitchell J.T."/>
            <person name="Perazzolli M."/>
            <person name="Eldredge G."/>
            <person name="Gatto P."/>
            <person name="Oyzerski R."/>
            <person name="Moretto M."/>
            <person name="Gutin N."/>
            <person name="Stefanini M."/>
            <person name="Chen Y."/>
            <person name="Segala C."/>
            <person name="Davenport C."/>
            <person name="Dematte L."/>
            <person name="Mraz A."/>
            <person name="Battilana J."/>
            <person name="Stormo K."/>
            <person name="Costa F."/>
            <person name="Tao Q."/>
            <person name="Si-Ammour A."/>
            <person name="Harkins T."/>
            <person name="Lackey A."/>
            <person name="Perbost C."/>
            <person name="Taillon B."/>
            <person name="Stella A."/>
            <person name="Solovyev V."/>
            <person name="Fawcett J.A."/>
            <person name="Sterck L."/>
            <person name="Vandepoele K."/>
            <person name="Grando S.M."/>
            <person name="Toppo S."/>
            <person name="Moser C."/>
            <person name="Lanchbury J."/>
            <person name="Bogden R."/>
            <person name="Skolnick M."/>
            <person name="Sgaramella V."/>
            <person name="Bhatnagar S.K."/>
            <person name="Fontana P."/>
            <person name="Gutin A."/>
            <person name="Van de Peer Y."/>
            <person name="Salamini F."/>
            <person name="Viola R."/>
        </authorList>
    </citation>
    <scope>NUCLEOTIDE SEQUENCE</scope>
</reference>
<organism evidence="1">
    <name type="scientific">Vitis vinifera</name>
    <name type="common">Grape</name>
    <dbReference type="NCBI Taxonomy" id="29760"/>
    <lineage>
        <taxon>Eukaryota</taxon>
        <taxon>Viridiplantae</taxon>
        <taxon>Streptophyta</taxon>
        <taxon>Embryophyta</taxon>
        <taxon>Tracheophyta</taxon>
        <taxon>Spermatophyta</taxon>
        <taxon>Magnoliopsida</taxon>
        <taxon>eudicotyledons</taxon>
        <taxon>Gunneridae</taxon>
        <taxon>Pentapetalae</taxon>
        <taxon>rosids</taxon>
        <taxon>Vitales</taxon>
        <taxon>Vitaceae</taxon>
        <taxon>Viteae</taxon>
        <taxon>Vitis</taxon>
    </lineage>
</organism>
<dbReference type="PANTHER" id="PTHR11140">
    <property type="entry name" value="PRE-MRNA SPLICING FACTOR PRP8"/>
    <property type="match status" value="1"/>
</dbReference>
<accession>A5C0J0</accession>
<dbReference type="GO" id="GO:0000398">
    <property type="term" value="P:mRNA splicing, via spliceosome"/>
    <property type="evidence" value="ECO:0007669"/>
    <property type="project" value="InterPro"/>
</dbReference>